<comment type="caution">
    <text evidence="2">The sequence shown here is derived from an EMBL/GenBank/DDBJ whole genome shotgun (WGS) entry which is preliminary data.</text>
</comment>
<evidence type="ECO:0000259" key="1">
    <source>
        <dbReference type="Pfam" id="PF03713"/>
    </source>
</evidence>
<feature type="domain" description="DUF305" evidence="1">
    <location>
        <begin position="26"/>
        <end position="169"/>
    </location>
</feature>
<sequence length="184" mass="20028">MPGGPGRTAKPGERLPARDWSAVAADVRFAEAMVPHHRQALEMAGLVEPRTAARGVRLMARQIALTQKPEIAVMRDWLDALGRAALPDHGSHAPGSYGMASPADMTMLRAARGSAFDRLFLQLMIRHHEGAMRMAGEELSGGRDQRMRLMARDVYSGQGIEVARMKEILDGLCADPAECPHPGR</sequence>
<organism evidence="2 3">
    <name type="scientific">Nonomuraea mangrovi</name>
    <dbReference type="NCBI Taxonomy" id="2316207"/>
    <lineage>
        <taxon>Bacteria</taxon>
        <taxon>Bacillati</taxon>
        <taxon>Actinomycetota</taxon>
        <taxon>Actinomycetes</taxon>
        <taxon>Streptosporangiales</taxon>
        <taxon>Streptosporangiaceae</taxon>
        <taxon>Nonomuraea</taxon>
    </lineage>
</organism>
<name>A0ABW4SR51_9ACTN</name>
<proteinExistence type="predicted"/>
<reference evidence="3" key="1">
    <citation type="journal article" date="2019" name="Int. J. Syst. Evol. Microbiol.">
        <title>The Global Catalogue of Microorganisms (GCM) 10K type strain sequencing project: providing services to taxonomists for standard genome sequencing and annotation.</title>
        <authorList>
            <consortium name="The Broad Institute Genomics Platform"/>
            <consortium name="The Broad Institute Genome Sequencing Center for Infectious Disease"/>
            <person name="Wu L."/>
            <person name="Ma J."/>
        </authorList>
    </citation>
    <scope>NUCLEOTIDE SEQUENCE [LARGE SCALE GENOMIC DNA]</scope>
    <source>
        <strain evidence="3">ICMP 6774ER</strain>
    </source>
</reference>
<dbReference type="PANTHER" id="PTHR36933">
    <property type="entry name" value="SLL0788 PROTEIN"/>
    <property type="match status" value="1"/>
</dbReference>
<protein>
    <submittedName>
        <fullName evidence="2">DUF305 domain-containing protein</fullName>
    </submittedName>
</protein>
<keyword evidence="3" id="KW-1185">Reference proteome</keyword>
<dbReference type="EMBL" id="JBHUFV010000016">
    <property type="protein sequence ID" value="MFD1931943.1"/>
    <property type="molecule type" value="Genomic_DNA"/>
</dbReference>
<dbReference type="Pfam" id="PF03713">
    <property type="entry name" value="DUF305"/>
    <property type="match status" value="1"/>
</dbReference>
<evidence type="ECO:0000313" key="3">
    <source>
        <dbReference type="Proteomes" id="UP001597368"/>
    </source>
</evidence>
<dbReference type="InterPro" id="IPR012347">
    <property type="entry name" value="Ferritin-like"/>
</dbReference>
<gene>
    <name evidence="2" type="ORF">ACFSKW_10685</name>
</gene>
<evidence type="ECO:0000313" key="2">
    <source>
        <dbReference type="EMBL" id="MFD1931943.1"/>
    </source>
</evidence>
<dbReference type="InterPro" id="IPR005183">
    <property type="entry name" value="DUF305_CopM-like"/>
</dbReference>
<dbReference type="Gene3D" id="1.20.1260.10">
    <property type="match status" value="1"/>
</dbReference>
<dbReference type="PANTHER" id="PTHR36933:SF1">
    <property type="entry name" value="SLL0788 PROTEIN"/>
    <property type="match status" value="1"/>
</dbReference>
<accession>A0ABW4SR51</accession>
<dbReference type="Proteomes" id="UP001597368">
    <property type="component" value="Unassembled WGS sequence"/>
</dbReference>
<dbReference type="RefSeq" id="WP_379571757.1">
    <property type="nucleotide sequence ID" value="NZ_JBHUFV010000016.1"/>
</dbReference>